<organism evidence="1 2">
    <name type="scientific">Methanoculleus formosensis</name>
    <dbReference type="NCBI Taxonomy" id="2590886"/>
    <lineage>
        <taxon>Archaea</taxon>
        <taxon>Methanobacteriati</taxon>
        <taxon>Methanobacteriota</taxon>
        <taxon>Stenosarchaea group</taxon>
        <taxon>Methanomicrobia</taxon>
        <taxon>Methanomicrobiales</taxon>
        <taxon>Methanomicrobiaceae</taxon>
        <taxon>Methanoculleus</taxon>
    </lineage>
</organism>
<name>A0A9E4ZME6_9EURY</name>
<dbReference type="Proteomes" id="UP001065682">
    <property type="component" value="Unassembled WGS sequence"/>
</dbReference>
<dbReference type="EMBL" id="VHLL01000012">
    <property type="protein sequence ID" value="MCT8338299.1"/>
    <property type="molecule type" value="Genomic_DNA"/>
</dbReference>
<dbReference type="AlphaFoldDB" id="A0A9E4ZME6"/>
<sequence length="97" mass="11291">MVASFEHLDILRKIAEPIRSLRKAPRECVEATILRLCEEGFLTLDELAELLDSRKDSLRNHYINPMLEDGRIEARYKNIRNHPRQGYRTVAGIEGEE</sequence>
<proteinExistence type="predicted"/>
<evidence type="ECO:0000313" key="2">
    <source>
        <dbReference type="Proteomes" id="UP001065682"/>
    </source>
</evidence>
<protein>
    <submittedName>
        <fullName evidence="1">Uncharacterized protein</fullName>
    </submittedName>
</protein>
<evidence type="ECO:0000313" key="1">
    <source>
        <dbReference type="EMBL" id="MCT8338299.1"/>
    </source>
</evidence>
<reference evidence="1" key="1">
    <citation type="submission" date="2019-06" db="EMBL/GenBank/DDBJ databases">
        <title>Methanoculleus strain from Tamsui River, Taipei, Taiwan.</title>
        <authorList>
            <person name="You Y.-T."/>
            <person name="Chen S.-C."/>
            <person name="Lai S.-J."/>
            <person name="Lee Y.-C."/>
            <person name="Lai M.-C."/>
        </authorList>
    </citation>
    <scope>NUCLEOTIDE SEQUENCE</scope>
    <source>
        <strain evidence="1">Afa-1</strain>
    </source>
</reference>
<accession>A0A9E4ZME6</accession>
<gene>
    <name evidence="1" type="ORF">FKB36_12580</name>
</gene>
<comment type="caution">
    <text evidence="1">The sequence shown here is derived from an EMBL/GenBank/DDBJ whole genome shotgun (WGS) entry which is preliminary data.</text>
</comment>
<keyword evidence="2" id="KW-1185">Reference proteome</keyword>